<sequence length="403" mass="45827">MINSVMSAIPNYFMSCIKWPDKTIEAVDRLRRAFLWKGDKKVKGGQCLVAWPTVTLNKEQGGLGIGDLRAHNLALLMRIGCRLLSDSSEPCFQWLRTQHMANEIPIKAKPTETPIWKTVCSVIEPIIASTKVTIGNGQLVQFWRDHWTAAGRFNLIYPTLASYATNINCTVSSQHTNGTWTIDLHPVLSSRAQTELQSLMDILLDQHIQQNVPDKRTLLLGSTDITTSANYNLLTYHGILWQPATLIWNKAIPNTCRIFLWLAFRDRLNTNANRVNKKWDSNPHCMSCPAIETANHIILRCKLAGEVWKKLNLYETAVRSSNIQDFVESILDTLPEHQKPGCPACFAACSHGLWKARNQLVFKLTETSVAYILHQIRESLQLWVHRLKPSLREHINTWADKLS</sequence>
<dbReference type="InterPro" id="IPR026960">
    <property type="entry name" value="RVT-Znf"/>
</dbReference>
<evidence type="ECO:0000259" key="1">
    <source>
        <dbReference type="Pfam" id="PF13966"/>
    </source>
</evidence>
<dbReference type="PANTHER" id="PTHR33116:SF78">
    <property type="entry name" value="OS12G0587133 PROTEIN"/>
    <property type="match status" value="1"/>
</dbReference>
<dbReference type="AlphaFoldDB" id="A0A0P0X366"/>
<reference evidence="2 3" key="2">
    <citation type="journal article" date="2013" name="Plant Cell Physiol.">
        <title>Rice Annotation Project Database (RAP-DB): an integrative and interactive database for rice genomics.</title>
        <authorList>
            <person name="Sakai H."/>
            <person name="Lee S.S."/>
            <person name="Tanaka T."/>
            <person name="Numa H."/>
            <person name="Kim J."/>
            <person name="Kawahara Y."/>
            <person name="Wakimoto H."/>
            <person name="Yang C.C."/>
            <person name="Iwamoto M."/>
            <person name="Abe T."/>
            <person name="Yamada Y."/>
            <person name="Muto A."/>
            <person name="Inokuchi H."/>
            <person name="Ikemura T."/>
            <person name="Matsumoto T."/>
            <person name="Sasaki T."/>
            <person name="Itoh T."/>
        </authorList>
    </citation>
    <scope>NUCLEOTIDE SEQUENCE [LARGE SCALE GENOMIC DNA]</scope>
    <source>
        <strain evidence="3">cv. Nipponbare</strain>
    </source>
</reference>
<dbReference type="EMBL" id="AP014963">
    <property type="protein sequence ID" value="BAT00347.1"/>
    <property type="molecule type" value="Genomic_DNA"/>
</dbReference>
<dbReference type="Pfam" id="PF13966">
    <property type="entry name" value="zf-RVT"/>
    <property type="match status" value="1"/>
</dbReference>
<dbReference type="Proteomes" id="UP000059680">
    <property type="component" value="Chromosome 7"/>
</dbReference>
<organism evidence="2 3">
    <name type="scientific">Oryza sativa subsp. japonica</name>
    <name type="common">Rice</name>
    <dbReference type="NCBI Taxonomy" id="39947"/>
    <lineage>
        <taxon>Eukaryota</taxon>
        <taxon>Viridiplantae</taxon>
        <taxon>Streptophyta</taxon>
        <taxon>Embryophyta</taxon>
        <taxon>Tracheophyta</taxon>
        <taxon>Spermatophyta</taxon>
        <taxon>Magnoliopsida</taxon>
        <taxon>Liliopsida</taxon>
        <taxon>Poales</taxon>
        <taxon>Poaceae</taxon>
        <taxon>BOP clade</taxon>
        <taxon>Oryzoideae</taxon>
        <taxon>Oryzeae</taxon>
        <taxon>Oryzinae</taxon>
        <taxon>Oryza</taxon>
        <taxon>Oryza sativa</taxon>
    </lineage>
</organism>
<reference evidence="3" key="1">
    <citation type="journal article" date="2005" name="Nature">
        <title>The map-based sequence of the rice genome.</title>
        <authorList>
            <consortium name="International rice genome sequencing project (IRGSP)"/>
            <person name="Matsumoto T."/>
            <person name="Wu J."/>
            <person name="Kanamori H."/>
            <person name="Katayose Y."/>
            <person name="Fujisawa M."/>
            <person name="Namiki N."/>
            <person name="Mizuno H."/>
            <person name="Yamamoto K."/>
            <person name="Antonio B.A."/>
            <person name="Baba T."/>
            <person name="Sakata K."/>
            <person name="Nagamura Y."/>
            <person name="Aoki H."/>
            <person name="Arikawa K."/>
            <person name="Arita K."/>
            <person name="Bito T."/>
            <person name="Chiden Y."/>
            <person name="Fujitsuka N."/>
            <person name="Fukunaka R."/>
            <person name="Hamada M."/>
            <person name="Harada C."/>
            <person name="Hayashi A."/>
            <person name="Hijishita S."/>
            <person name="Honda M."/>
            <person name="Hosokawa S."/>
            <person name="Ichikawa Y."/>
            <person name="Idonuma A."/>
            <person name="Iijima M."/>
            <person name="Ikeda M."/>
            <person name="Ikeno M."/>
            <person name="Ito K."/>
            <person name="Ito S."/>
            <person name="Ito T."/>
            <person name="Ito Y."/>
            <person name="Ito Y."/>
            <person name="Iwabuchi A."/>
            <person name="Kamiya K."/>
            <person name="Karasawa W."/>
            <person name="Kurita K."/>
            <person name="Katagiri S."/>
            <person name="Kikuta A."/>
            <person name="Kobayashi H."/>
            <person name="Kobayashi N."/>
            <person name="Machita K."/>
            <person name="Maehara T."/>
            <person name="Masukawa M."/>
            <person name="Mizubayashi T."/>
            <person name="Mukai Y."/>
            <person name="Nagasaki H."/>
            <person name="Nagata Y."/>
            <person name="Naito S."/>
            <person name="Nakashima M."/>
            <person name="Nakama Y."/>
            <person name="Nakamichi Y."/>
            <person name="Nakamura M."/>
            <person name="Meguro A."/>
            <person name="Negishi M."/>
            <person name="Ohta I."/>
            <person name="Ohta T."/>
            <person name="Okamoto M."/>
            <person name="Ono N."/>
            <person name="Saji S."/>
            <person name="Sakaguchi M."/>
            <person name="Sakai K."/>
            <person name="Shibata M."/>
            <person name="Shimokawa T."/>
            <person name="Song J."/>
            <person name="Takazaki Y."/>
            <person name="Terasawa K."/>
            <person name="Tsugane M."/>
            <person name="Tsuji K."/>
            <person name="Ueda S."/>
            <person name="Waki K."/>
            <person name="Yamagata H."/>
            <person name="Yamamoto M."/>
            <person name="Yamamoto S."/>
            <person name="Yamane H."/>
            <person name="Yoshiki S."/>
            <person name="Yoshihara R."/>
            <person name="Yukawa K."/>
            <person name="Zhong H."/>
            <person name="Yano M."/>
            <person name="Yuan Q."/>
            <person name="Ouyang S."/>
            <person name="Liu J."/>
            <person name="Jones K.M."/>
            <person name="Gansberger K."/>
            <person name="Moffat K."/>
            <person name="Hill J."/>
            <person name="Bera J."/>
            <person name="Fadrosh D."/>
            <person name="Jin S."/>
            <person name="Johri S."/>
            <person name="Kim M."/>
            <person name="Overton L."/>
            <person name="Reardon M."/>
            <person name="Tsitrin T."/>
            <person name="Vuong H."/>
            <person name="Weaver B."/>
            <person name="Ciecko A."/>
            <person name="Tallon L."/>
            <person name="Jackson J."/>
            <person name="Pai G."/>
            <person name="Aken S.V."/>
            <person name="Utterback T."/>
            <person name="Reidmuller S."/>
            <person name="Feldblyum T."/>
            <person name="Hsiao J."/>
            <person name="Zismann V."/>
            <person name="Iobst S."/>
            <person name="de Vazeille A.R."/>
            <person name="Buell C.R."/>
            <person name="Ying K."/>
            <person name="Li Y."/>
            <person name="Lu T."/>
            <person name="Huang Y."/>
            <person name="Zhao Q."/>
            <person name="Feng Q."/>
            <person name="Zhang L."/>
            <person name="Zhu J."/>
            <person name="Weng Q."/>
            <person name="Mu J."/>
            <person name="Lu Y."/>
            <person name="Fan D."/>
            <person name="Liu Y."/>
            <person name="Guan J."/>
            <person name="Zhang Y."/>
            <person name="Yu S."/>
            <person name="Liu X."/>
            <person name="Zhang Y."/>
            <person name="Hong G."/>
            <person name="Han B."/>
            <person name="Choisne N."/>
            <person name="Demange N."/>
            <person name="Orjeda G."/>
            <person name="Samain S."/>
            <person name="Cattolico L."/>
            <person name="Pelletier E."/>
            <person name="Couloux A."/>
            <person name="Segurens B."/>
            <person name="Wincker P."/>
            <person name="D'Hont A."/>
            <person name="Scarpelli C."/>
            <person name="Weissenbach J."/>
            <person name="Salanoubat M."/>
            <person name="Quetier F."/>
            <person name="Yu Y."/>
            <person name="Kim H.R."/>
            <person name="Rambo T."/>
            <person name="Currie J."/>
            <person name="Collura K."/>
            <person name="Luo M."/>
            <person name="Yang T."/>
            <person name="Ammiraju J.S.S."/>
            <person name="Engler F."/>
            <person name="Soderlund C."/>
            <person name="Wing R.A."/>
            <person name="Palmer L.E."/>
            <person name="de la Bastide M."/>
            <person name="Spiegel L."/>
            <person name="Nascimento L."/>
            <person name="Zutavern T."/>
            <person name="O'Shaughnessy A."/>
            <person name="Dike S."/>
            <person name="Dedhia N."/>
            <person name="Preston R."/>
            <person name="Balija V."/>
            <person name="McCombie W.R."/>
            <person name="Chow T."/>
            <person name="Chen H."/>
            <person name="Chung M."/>
            <person name="Chen C."/>
            <person name="Shaw J."/>
            <person name="Wu H."/>
            <person name="Hsiao K."/>
            <person name="Chao Y."/>
            <person name="Chu M."/>
            <person name="Cheng C."/>
            <person name="Hour A."/>
            <person name="Lee P."/>
            <person name="Lin S."/>
            <person name="Lin Y."/>
            <person name="Liou J."/>
            <person name="Liu S."/>
            <person name="Hsing Y."/>
            <person name="Raghuvanshi S."/>
            <person name="Mohanty A."/>
            <person name="Bharti A.K."/>
            <person name="Gaur A."/>
            <person name="Gupta V."/>
            <person name="Kumar D."/>
            <person name="Ravi V."/>
            <person name="Vij S."/>
            <person name="Kapur A."/>
            <person name="Khurana P."/>
            <person name="Khurana P."/>
            <person name="Khurana J.P."/>
            <person name="Tyagi A.K."/>
            <person name="Gaikwad K."/>
            <person name="Singh A."/>
            <person name="Dalal V."/>
            <person name="Srivastava S."/>
            <person name="Dixit A."/>
            <person name="Pal A.K."/>
            <person name="Ghazi I.A."/>
            <person name="Yadav M."/>
            <person name="Pandit A."/>
            <person name="Bhargava A."/>
            <person name="Sureshbabu K."/>
            <person name="Batra K."/>
            <person name="Sharma T.R."/>
            <person name="Mohapatra T."/>
            <person name="Singh N.K."/>
            <person name="Messing J."/>
            <person name="Nelson A.B."/>
            <person name="Fuks G."/>
            <person name="Kavchok S."/>
            <person name="Keizer G."/>
            <person name="Linton E."/>
            <person name="Llaca V."/>
            <person name="Song R."/>
            <person name="Tanyolac B."/>
            <person name="Young S."/>
            <person name="Ho-Il K."/>
            <person name="Hahn J.H."/>
            <person name="Sangsakoo G."/>
            <person name="Vanavichit A."/>
            <person name="de Mattos Luiz.A.T."/>
            <person name="Zimmer P.D."/>
            <person name="Malone G."/>
            <person name="Dellagostin O."/>
            <person name="de Oliveira A.C."/>
            <person name="Bevan M."/>
            <person name="Bancroft I."/>
            <person name="Minx P."/>
            <person name="Cordum H."/>
            <person name="Wilson R."/>
            <person name="Cheng Z."/>
            <person name="Jin W."/>
            <person name="Jiang J."/>
            <person name="Leong S.A."/>
            <person name="Iwama H."/>
            <person name="Gojobori T."/>
            <person name="Itoh T."/>
            <person name="Niimura Y."/>
            <person name="Fujii Y."/>
            <person name="Habara T."/>
            <person name="Sakai H."/>
            <person name="Sato Y."/>
            <person name="Wilson G."/>
            <person name="Kumar K."/>
            <person name="McCouch S."/>
            <person name="Juretic N."/>
            <person name="Hoen D."/>
            <person name="Wright S."/>
            <person name="Bruskiewich R."/>
            <person name="Bureau T."/>
            <person name="Miyao A."/>
            <person name="Hirochika H."/>
            <person name="Nishikawa T."/>
            <person name="Kadowaki K."/>
            <person name="Sugiura M."/>
            <person name="Burr B."/>
            <person name="Sasaki T."/>
        </authorList>
    </citation>
    <scope>NUCLEOTIDE SEQUENCE [LARGE SCALE GENOMIC DNA]</scope>
    <source>
        <strain evidence="3">cv. Nipponbare</strain>
    </source>
</reference>
<gene>
    <name evidence="2" type="ordered locus">Os07g0183866</name>
    <name evidence="2" type="ORF">OSNPB_070183866</name>
</gene>
<feature type="domain" description="Reverse transcriptase zinc-binding" evidence="1">
    <location>
        <begin position="227"/>
        <end position="308"/>
    </location>
</feature>
<accession>A0A0P0X366</accession>
<keyword evidence="3" id="KW-1185">Reference proteome</keyword>
<protein>
    <submittedName>
        <fullName evidence="2">Os07g0183866 protein</fullName>
    </submittedName>
</protein>
<reference evidence="2 3" key="3">
    <citation type="journal article" date="2013" name="Rice">
        <title>Improvement of the Oryza sativa Nipponbare reference genome using next generation sequence and optical map data.</title>
        <authorList>
            <person name="Kawahara Y."/>
            <person name="de la Bastide M."/>
            <person name="Hamilton J.P."/>
            <person name="Kanamori H."/>
            <person name="McCombie W.R."/>
            <person name="Ouyang S."/>
            <person name="Schwartz D.C."/>
            <person name="Tanaka T."/>
            <person name="Wu J."/>
            <person name="Zhou S."/>
            <person name="Childs K.L."/>
            <person name="Davidson R.M."/>
            <person name="Lin H."/>
            <person name="Quesada-Ocampo L."/>
            <person name="Vaillancourt B."/>
            <person name="Sakai H."/>
            <person name="Lee S.S."/>
            <person name="Kim J."/>
            <person name="Numa H."/>
            <person name="Itoh T."/>
            <person name="Buell C.R."/>
            <person name="Matsumoto T."/>
        </authorList>
    </citation>
    <scope>NUCLEOTIDE SEQUENCE [LARGE SCALE GENOMIC DNA]</scope>
    <source>
        <strain evidence="3">cv. Nipponbare</strain>
    </source>
</reference>
<name>A0A0P0X366_ORYSJ</name>
<evidence type="ECO:0000313" key="3">
    <source>
        <dbReference type="Proteomes" id="UP000059680"/>
    </source>
</evidence>
<evidence type="ECO:0000313" key="2">
    <source>
        <dbReference type="EMBL" id="BAT00347.1"/>
    </source>
</evidence>
<proteinExistence type="predicted"/>
<dbReference type="PANTHER" id="PTHR33116">
    <property type="entry name" value="REVERSE TRANSCRIPTASE ZINC-BINDING DOMAIN-CONTAINING PROTEIN-RELATED-RELATED"/>
    <property type="match status" value="1"/>
</dbReference>